<protein>
    <submittedName>
        <fullName evidence="1">Uncharacterized protein</fullName>
    </submittedName>
</protein>
<comment type="caution">
    <text evidence="1">The sequence shown here is derived from an EMBL/GenBank/DDBJ whole genome shotgun (WGS) entry which is preliminary data.</text>
</comment>
<keyword evidence="2" id="KW-1185">Reference proteome</keyword>
<evidence type="ECO:0000313" key="1">
    <source>
        <dbReference type="EMBL" id="MEK0084586.1"/>
    </source>
</evidence>
<dbReference type="EMBL" id="JBBLZC010000016">
    <property type="protein sequence ID" value="MEK0084586.1"/>
    <property type="molecule type" value="Genomic_DNA"/>
</dbReference>
<organism evidence="1 2">
    <name type="scientific">Benzoatithermus flavus</name>
    <dbReference type="NCBI Taxonomy" id="3108223"/>
    <lineage>
        <taxon>Bacteria</taxon>
        <taxon>Pseudomonadati</taxon>
        <taxon>Pseudomonadota</taxon>
        <taxon>Alphaproteobacteria</taxon>
        <taxon>Geminicoccales</taxon>
        <taxon>Geminicoccaceae</taxon>
        <taxon>Benzoatithermus</taxon>
    </lineage>
</organism>
<dbReference type="Proteomes" id="UP001375743">
    <property type="component" value="Unassembled WGS sequence"/>
</dbReference>
<gene>
    <name evidence="1" type="ORF">U1T56_15635</name>
</gene>
<dbReference type="RefSeq" id="WP_418160437.1">
    <property type="nucleotide sequence ID" value="NZ_JBBLZC010000016.1"/>
</dbReference>
<reference evidence="1 2" key="1">
    <citation type="submission" date="2024-01" db="EMBL/GenBank/DDBJ databases">
        <title>Multi-omics insights into the function and evolution of sodium benzoate biodegradation pathways in Benzoatithermus flavus gen. nov., sp. nov. from hot spring.</title>
        <authorList>
            <person name="Hu C.-J."/>
            <person name="Li W.-J."/>
        </authorList>
    </citation>
    <scope>NUCLEOTIDE SEQUENCE [LARGE SCALE GENOMIC DNA]</scope>
    <source>
        <strain evidence="1 2">SYSU G07066</strain>
    </source>
</reference>
<sequence>MTSAAAFAAAHVEDGSVPRLVVRGSARDPLIGPLTSQAERRRVGHLTNLAPIDADLARPAPVG</sequence>
<proteinExistence type="predicted"/>
<accession>A0ABU8XUI1</accession>
<name>A0ABU8XUI1_9PROT</name>
<evidence type="ECO:0000313" key="2">
    <source>
        <dbReference type="Proteomes" id="UP001375743"/>
    </source>
</evidence>